<gene>
    <name evidence="1" type="ORF">SDC9_147440</name>
</gene>
<reference evidence="1" key="1">
    <citation type="submission" date="2019-08" db="EMBL/GenBank/DDBJ databases">
        <authorList>
            <person name="Kucharzyk K."/>
            <person name="Murdoch R.W."/>
            <person name="Higgins S."/>
            <person name="Loffler F."/>
        </authorList>
    </citation>
    <scope>NUCLEOTIDE SEQUENCE</scope>
</reference>
<comment type="caution">
    <text evidence="1">The sequence shown here is derived from an EMBL/GenBank/DDBJ whole genome shotgun (WGS) entry which is preliminary data.</text>
</comment>
<protein>
    <submittedName>
        <fullName evidence="1">Uncharacterized protein</fullName>
    </submittedName>
</protein>
<sequence length="237" mass="24867">MEANQSYLECSSTYIVPKFVGMTLSELATWKSNHSGVSVSTVTIDNSSTVSGVTYDSKYAGKIGAQSASQYTKWDTINNSITVYYFDYPTLTLDVDAISGLSGETAVLNWFSSNWNRTPTISYVYSDTAASGSVISISKTSDGTVYSANIYLNSSTGITVVISKGNTVTVPNLLGQSYSAYSDYMSGLGLSAASAGTTTITDPDTQIAGTIATQSVDAGDGVPFSAARGLTVTVYAE</sequence>
<accession>A0A645EFQ2</accession>
<proteinExistence type="predicted"/>
<dbReference type="InterPro" id="IPR005543">
    <property type="entry name" value="PASTA_dom"/>
</dbReference>
<dbReference type="EMBL" id="VSSQ01046279">
    <property type="protein sequence ID" value="MPN00246.1"/>
    <property type="molecule type" value="Genomic_DNA"/>
</dbReference>
<dbReference type="CDD" id="cd06577">
    <property type="entry name" value="PASTA_pknB"/>
    <property type="match status" value="1"/>
</dbReference>
<name>A0A645EFQ2_9ZZZZ</name>
<evidence type="ECO:0000313" key="1">
    <source>
        <dbReference type="EMBL" id="MPN00246.1"/>
    </source>
</evidence>
<dbReference type="Gene3D" id="3.30.10.20">
    <property type="match status" value="1"/>
</dbReference>
<dbReference type="AlphaFoldDB" id="A0A645EFQ2"/>
<organism evidence="1">
    <name type="scientific">bioreactor metagenome</name>
    <dbReference type="NCBI Taxonomy" id="1076179"/>
    <lineage>
        <taxon>unclassified sequences</taxon>
        <taxon>metagenomes</taxon>
        <taxon>ecological metagenomes</taxon>
    </lineage>
</organism>